<comment type="caution">
    <text evidence="2">The sequence shown here is derived from an EMBL/GenBank/DDBJ whole genome shotgun (WGS) entry which is preliminary data.</text>
</comment>
<dbReference type="Proteomes" id="UP000593571">
    <property type="component" value="Unassembled WGS sequence"/>
</dbReference>
<gene>
    <name evidence="2" type="ORF">HJG63_012607</name>
</gene>
<feature type="region of interest" description="Disordered" evidence="1">
    <location>
        <begin position="28"/>
        <end position="75"/>
    </location>
</feature>
<evidence type="ECO:0000256" key="1">
    <source>
        <dbReference type="SAM" id="MobiDB-lite"/>
    </source>
</evidence>
<dbReference type="AlphaFoldDB" id="A0A7J8EK78"/>
<organism evidence="2 3">
    <name type="scientific">Rousettus aegyptiacus</name>
    <name type="common">Egyptian fruit bat</name>
    <name type="synonym">Pteropus aegyptiacus</name>
    <dbReference type="NCBI Taxonomy" id="9407"/>
    <lineage>
        <taxon>Eukaryota</taxon>
        <taxon>Metazoa</taxon>
        <taxon>Chordata</taxon>
        <taxon>Craniata</taxon>
        <taxon>Vertebrata</taxon>
        <taxon>Euteleostomi</taxon>
        <taxon>Mammalia</taxon>
        <taxon>Eutheria</taxon>
        <taxon>Laurasiatheria</taxon>
        <taxon>Chiroptera</taxon>
        <taxon>Yinpterochiroptera</taxon>
        <taxon>Pteropodoidea</taxon>
        <taxon>Pteropodidae</taxon>
        <taxon>Rousettinae</taxon>
        <taxon>Rousettus</taxon>
    </lineage>
</organism>
<name>A0A7J8EK78_ROUAE</name>
<evidence type="ECO:0000313" key="3">
    <source>
        <dbReference type="Proteomes" id="UP000593571"/>
    </source>
</evidence>
<protein>
    <submittedName>
        <fullName evidence="2">Uncharacterized protein</fullName>
    </submittedName>
</protein>
<keyword evidence="3" id="KW-1185">Reference proteome</keyword>
<accession>A0A7J8EK78</accession>
<reference evidence="2 3" key="1">
    <citation type="journal article" date="2020" name="Nature">
        <title>Six reference-quality genomes reveal evolution of bat adaptations.</title>
        <authorList>
            <person name="Jebb D."/>
            <person name="Huang Z."/>
            <person name="Pippel M."/>
            <person name="Hughes G.M."/>
            <person name="Lavrichenko K."/>
            <person name="Devanna P."/>
            <person name="Winkler S."/>
            <person name="Jermiin L.S."/>
            <person name="Skirmuntt E.C."/>
            <person name="Katzourakis A."/>
            <person name="Burkitt-Gray L."/>
            <person name="Ray D.A."/>
            <person name="Sullivan K.A.M."/>
            <person name="Roscito J.G."/>
            <person name="Kirilenko B.M."/>
            <person name="Davalos L.M."/>
            <person name="Corthals A.P."/>
            <person name="Power M.L."/>
            <person name="Jones G."/>
            <person name="Ransome R.D."/>
            <person name="Dechmann D.K.N."/>
            <person name="Locatelli A.G."/>
            <person name="Puechmaille S.J."/>
            <person name="Fedrigo O."/>
            <person name="Jarvis E.D."/>
            <person name="Hiller M."/>
            <person name="Vernes S.C."/>
            <person name="Myers E.W."/>
            <person name="Teeling E.C."/>
        </authorList>
    </citation>
    <scope>NUCLEOTIDE SEQUENCE [LARGE SCALE GENOMIC DNA]</scope>
    <source>
        <strain evidence="2">MRouAeg1</strain>
        <tissue evidence="2">Muscle</tissue>
    </source>
</reference>
<dbReference type="EMBL" id="JACASE010000009">
    <property type="protein sequence ID" value="KAF6435898.1"/>
    <property type="molecule type" value="Genomic_DNA"/>
</dbReference>
<proteinExistence type="predicted"/>
<sequence length="120" mass="12727">MCLALSAQSAVSGDRAFCPVLWDAGTRGWSSSVTRSPPPAAHGETAESVGPKAAPTRRLPGPEPPTCVTFQPLPRRHGPSPVWRLAGMRRDLGAAHGRLLTPRGRALALVSGDRAPWARF</sequence>
<evidence type="ECO:0000313" key="2">
    <source>
        <dbReference type="EMBL" id="KAF6435898.1"/>
    </source>
</evidence>